<reference evidence="1 2" key="1">
    <citation type="submission" date="2020-05" db="EMBL/GenBank/DDBJ databases">
        <title>Azospirillum oleiclasticum sp. nov, a nitrogen-fixing and heavy crude oil-emulsifying bacterium isolated from the crude oil of Yumen Oilfield.</title>
        <authorList>
            <person name="Wu D."/>
            <person name="Cai M."/>
            <person name="Zhang X."/>
        </authorList>
    </citation>
    <scope>NUCLEOTIDE SEQUENCE [LARGE SCALE GENOMIC DNA]</scope>
    <source>
        <strain evidence="1 2">ROY-1-1-2</strain>
    </source>
</reference>
<evidence type="ECO:0008006" key="3">
    <source>
        <dbReference type="Google" id="ProtNLM"/>
    </source>
</evidence>
<proteinExistence type="predicted"/>
<evidence type="ECO:0000313" key="2">
    <source>
        <dbReference type="Proteomes" id="UP000584642"/>
    </source>
</evidence>
<accession>A0ABX2T615</accession>
<protein>
    <recommendedName>
        <fullName evidence="3">Pyridoxamine 5'-phosphate oxidase putative domain-containing protein</fullName>
    </recommendedName>
</protein>
<dbReference type="Proteomes" id="UP000584642">
    <property type="component" value="Unassembled WGS sequence"/>
</dbReference>
<dbReference type="EMBL" id="JABFDB010000004">
    <property type="protein sequence ID" value="NYZ19606.1"/>
    <property type="molecule type" value="Genomic_DNA"/>
</dbReference>
<evidence type="ECO:0000313" key="1">
    <source>
        <dbReference type="EMBL" id="NYZ19606.1"/>
    </source>
</evidence>
<gene>
    <name evidence="1" type="ORF">HND93_07770</name>
</gene>
<organism evidence="1 2">
    <name type="scientific">Azospirillum oleiclasticum</name>
    <dbReference type="NCBI Taxonomy" id="2735135"/>
    <lineage>
        <taxon>Bacteria</taxon>
        <taxon>Pseudomonadati</taxon>
        <taxon>Pseudomonadota</taxon>
        <taxon>Alphaproteobacteria</taxon>
        <taxon>Rhodospirillales</taxon>
        <taxon>Azospirillaceae</taxon>
        <taxon>Azospirillum</taxon>
    </lineage>
</organism>
<keyword evidence="2" id="KW-1185">Reference proteome</keyword>
<dbReference type="SUPFAM" id="SSF50475">
    <property type="entry name" value="FMN-binding split barrel"/>
    <property type="match status" value="1"/>
</dbReference>
<comment type="caution">
    <text evidence="1">The sequence shown here is derived from an EMBL/GenBank/DDBJ whole genome shotgun (WGS) entry which is preliminary data.</text>
</comment>
<dbReference type="RefSeq" id="WP_180281383.1">
    <property type="nucleotide sequence ID" value="NZ_JABFDB010000004.1"/>
</dbReference>
<sequence>MGGGLAAFLGVGTSVSVASVTAGGRPVVGRGLGWRVEADGRTVTVFLDDAANEELVDALAASSLVAVVLSQPTTHRSIQVKGLDARVAPAPAEAAALVDHHIAGFARELAAIGYGEVFTRALCAFEAADLVAVSFTPDAGFDQTPGPRAGEPLPQ</sequence>
<name>A0ABX2T615_9PROT</name>